<dbReference type="PANTHER" id="PTHR43004">
    <property type="entry name" value="TRK SYSTEM POTASSIUM UPTAKE PROTEIN"/>
    <property type="match status" value="1"/>
</dbReference>
<dbReference type="InterPro" id="IPR036188">
    <property type="entry name" value="FAD/NAD-bd_sf"/>
</dbReference>
<dbReference type="GO" id="GO:0071949">
    <property type="term" value="F:FAD binding"/>
    <property type="evidence" value="ECO:0007669"/>
    <property type="project" value="InterPro"/>
</dbReference>
<accession>A0A4R4W9X3</accession>
<dbReference type="Gene3D" id="3.30.9.10">
    <property type="entry name" value="D-Amino Acid Oxidase, subunit A, domain 2"/>
    <property type="match status" value="1"/>
</dbReference>
<comment type="cofactor">
    <cofactor evidence="1">
        <name>FAD</name>
        <dbReference type="ChEBI" id="CHEBI:57692"/>
    </cofactor>
</comment>
<evidence type="ECO:0000256" key="1">
    <source>
        <dbReference type="ARBA" id="ARBA00001974"/>
    </source>
</evidence>
<keyword evidence="3" id="KW-0274">FAD</keyword>
<evidence type="ECO:0000313" key="6">
    <source>
        <dbReference type="Proteomes" id="UP000294543"/>
    </source>
</evidence>
<name>A0A4R4W9X3_9ACTN</name>
<dbReference type="Pfam" id="PF01494">
    <property type="entry name" value="FAD_binding_3"/>
    <property type="match status" value="1"/>
</dbReference>
<feature type="domain" description="FAD-binding" evidence="4">
    <location>
        <begin position="64"/>
        <end position="426"/>
    </location>
</feature>
<dbReference type="PRINTS" id="PR00420">
    <property type="entry name" value="RNGMNOXGNASE"/>
</dbReference>
<dbReference type="Proteomes" id="UP000294543">
    <property type="component" value="Unassembled WGS sequence"/>
</dbReference>
<proteinExistence type="predicted"/>
<dbReference type="InterPro" id="IPR050641">
    <property type="entry name" value="RIFMO-like"/>
</dbReference>
<dbReference type="Gene3D" id="3.40.30.120">
    <property type="match status" value="1"/>
</dbReference>
<dbReference type="AlphaFoldDB" id="A0A4R4W9X3"/>
<keyword evidence="6" id="KW-1185">Reference proteome</keyword>
<dbReference type="EMBL" id="SMKP01000198">
    <property type="protein sequence ID" value="TDD12634.1"/>
    <property type="molecule type" value="Genomic_DNA"/>
</dbReference>
<organism evidence="5 6">
    <name type="scientific">Nonomuraea diastatica</name>
    <dbReference type="NCBI Taxonomy" id="1848329"/>
    <lineage>
        <taxon>Bacteria</taxon>
        <taxon>Bacillati</taxon>
        <taxon>Actinomycetota</taxon>
        <taxon>Actinomycetes</taxon>
        <taxon>Streptosporangiales</taxon>
        <taxon>Streptosporangiaceae</taxon>
        <taxon>Nonomuraea</taxon>
    </lineage>
</organism>
<dbReference type="Pfam" id="PF21274">
    <property type="entry name" value="Rng_hyd_C"/>
    <property type="match status" value="1"/>
</dbReference>
<keyword evidence="2" id="KW-0285">Flavoprotein</keyword>
<reference evidence="5 6" key="1">
    <citation type="submission" date="2019-03" db="EMBL/GenBank/DDBJ databases">
        <title>Draft genome sequences of novel Actinobacteria.</title>
        <authorList>
            <person name="Sahin N."/>
            <person name="Ay H."/>
            <person name="Saygin H."/>
        </authorList>
    </citation>
    <scope>NUCLEOTIDE SEQUENCE [LARGE SCALE GENOMIC DNA]</scope>
    <source>
        <strain evidence="5 6">KC712</strain>
    </source>
</reference>
<dbReference type="OrthoDB" id="8670884at2"/>
<dbReference type="InterPro" id="IPR002938">
    <property type="entry name" value="FAD-bd"/>
</dbReference>
<dbReference type="Gene3D" id="3.50.50.60">
    <property type="entry name" value="FAD/NAD(P)-binding domain"/>
    <property type="match status" value="1"/>
</dbReference>
<comment type="caution">
    <text evidence="5">The sequence shown here is derived from an EMBL/GenBank/DDBJ whole genome shotgun (WGS) entry which is preliminary data.</text>
</comment>
<sequence>MPRSLGSDRRQAIVEGRVRVALDPGRTRAGAELDRTSSAARRRFCSLVRVPRTEGMRPAMPHEDTEVLIAGGAVVGLTAALFLARAGVRVTLVERKPSTLRHPRARVINPRTVEIYRSVGLEETIIAAQSLTSDLSTKTVIRARTLNDAELFSMPMRNEAPGLSAATPCDWCSIDQNRLEEIVADHAVKLGADVRYSTELTSFDDDGDGVTATLRDADTGRERRIRARYLIAADGSRSSVRQRLGIGVTGPGVLQNIVSLVFKADLSGPLRGRDLGLGYFDQPEPGTRMMPMDGSRWVFVTPYDPVAGNAEGFDDDRCVAVIRAAVGVPDLRVDNIEVQIERTGAKVLGYEVAAQLAERYRQGRVFLAGDAAHAMPPTGALGAATGVQDAHNLAWKLAAVLAGDAGPGLLDTYEQERRAVAGHTIDYAMKTMRDRTSTADGDGKSVSYAAIILGYRYDSAAVLPEETGGPPALEPGLLGAPGTRAPHCPIVRDGVPASTLDLFGEGTVLLTGPEGGGWHGAAARAGLDARMIGGAELADPEGRWPRAYGVSPSGAVLVRPDGFVAWRAPVLPAALPRGPEAVLRSVAGRILDRG</sequence>
<evidence type="ECO:0000256" key="2">
    <source>
        <dbReference type="ARBA" id="ARBA00022630"/>
    </source>
</evidence>
<dbReference type="SUPFAM" id="SSF51905">
    <property type="entry name" value="FAD/NAD(P)-binding domain"/>
    <property type="match status" value="1"/>
</dbReference>
<evidence type="ECO:0000259" key="4">
    <source>
        <dbReference type="Pfam" id="PF01494"/>
    </source>
</evidence>
<dbReference type="PANTHER" id="PTHR43004:SF19">
    <property type="entry name" value="BINDING MONOOXYGENASE, PUTATIVE (JCVI)-RELATED"/>
    <property type="match status" value="1"/>
</dbReference>
<protein>
    <recommendedName>
        <fullName evidence="4">FAD-binding domain-containing protein</fullName>
    </recommendedName>
</protein>
<evidence type="ECO:0000256" key="3">
    <source>
        <dbReference type="ARBA" id="ARBA00022827"/>
    </source>
</evidence>
<evidence type="ECO:0000313" key="5">
    <source>
        <dbReference type="EMBL" id="TDD12634.1"/>
    </source>
</evidence>
<dbReference type="GO" id="GO:0016709">
    <property type="term" value="F:oxidoreductase activity, acting on paired donors, with incorporation or reduction of molecular oxygen, NAD(P)H as one donor, and incorporation of one atom of oxygen"/>
    <property type="evidence" value="ECO:0007669"/>
    <property type="project" value="UniProtKB-ARBA"/>
</dbReference>
<gene>
    <name evidence="5" type="ORF">E1294_43515</name>
</gene>